<feature type="domain" description="Methyltransferase type 11" evidence="1">
    <location>
        <begin position="43"/>
        <end position="133"/>
    </location>
</feature>
<dbReference type="CDD" id="cd02440">
    <property type="entry name" value="AdoMet_MTases"/>
    <property type="match status" value="1"/>
</dbReference>
<reference evidence="3" key="1">
    <citation type="submission" date="2014-12" db="EMBL/GenBank/DDBJ databases">
        <title>Genome sequence of Clostridium beijerinckii strain 59B.</title>
        <authorList>
            <person name="Little G.T."/>
            <person name="Minton N.P."/>
        </authorList>
    </citation>
    <scope>NUCLEOTIDE SEQUENCE [LARGE SCALE GENOMIC DNA]</scope>
    <source>
        <strain evidence="3">59B</strain>
    </source>
</reference>
<keyword evidence="2" id="KW-0808">Transferase</keyword>
<accession>A0A0B5QDJ1</accession>
<dbReference type="InterPro" id="IPR013216">
    <property type="entry name" value="Methyltransf_11"/>
</dbReference>
<dbReference type="Pfam" id="PF08241">
    <property type="entry name" value="Methyltransf_11"/>
    <property type="match status" value="1"/>
</dbReference>
<dbReference type="GO" id="GO:0008757">
    <property type="term" value="F:S-adenosylmethionine-dependent methyltransferase activity"/>
    <property type="evidence" value="ECO:0007669"/>
    <property type="project" value="InterPro"/>
</dbReference>
<protein>
    <submittedName>
        <fullName evidence="2">Methyltransferase</fullName>
    </submittedName>
</protein>
<dbReference type="InterPro" id="IPR029063">
    <property type="entry name" value="SAM-dependent_MTases_sf"/>
</dbReference>
<dbReference type="AlphaFoldDB" id="A0A0B5QDJ1"/>
<name>A0A0B5QDJ1_CLOBE</name>
<dbReference type="RefSeq" id="WP_041897988.1">
    <property type="nucleotide sequence ID" value="NZ_CP010086.2"/>
</dbReference>
<dbReference type="STRING" id="1520.LF65_03730"/>
<dbReference type="Gene3D" id="3.40.50.150">
    <property type="entry name" value="Vaccinia Virus protein VP39"/>
    <property type="match status" value="1"/>
</dbReference>
<gene>
    <name evidence="2" type="ORF">LF65_03730</name>
</gene>
<evidence type="ECO:0000259" key="1">
    <source>
        <dbReference type="Pfam" id="PF08241"/>
    </source>
</evidence>
<dbReference type="Proteomes" id="UP000031866">
    <property type="component" value="Chromosome"/>
</dbReference>
<dbReference type="OrthoDB" id="703529at2"/>
<evidence type="ECO:0000313" key="3">
    <source>
        <dbReference type="Proteomes" id="UP000031866"/>
    </source>
</evidence>
<dbReference type="PANTHER" id="PTHR43861">
    <property type="entry name" value="TRANS-ACONITATE 2-METHYLTRANSFERASE-RELATED"/>
    <property type="match status" value="1"/>
</dbReference>
<dbReference type="SUPFAM" id="SSF53335">
    <property type="entry name" value="S-adenosyl-L-methionine-dependent methyltransferases"/>
    <property type="match status" value="1"/>
</dbReference>
<evidence type="ECO:0000313" key="2">
    <source>
        <dbReference type="EMBL" id="AJH00285.1"/>
    </source>
</evidence>
<dbReference type="GO" id="GO:0032259">
    <property type="term" value="P:methylation"/>
    <property type="evidence" value="ECO:0007669"/>
    <property type="project" value="UniProtKB-KW"/>
</dbReference>
<dbReference type="KEGG" id="cbei:LF65_03730"/>
<sequence>MSEFWEKSFSEKQAMWGFEPSSTTIVVADYFAENNLKDILIPGVGYGRNIKPFVDNNMEVTGIEISQTAINIARENGINNKIYHGSVSDMPFENKLYDGVASFALIHLLNEDERKKFINDCYNHLKPGGYMIFTAVSEKDPMYGNGTKLAENYYETTYGVRLFFYNSNSIEKEFGNYGLIDFVEIDDIYKDNPDKPPVNFLMIKCKKEI</sequence>
<organism evidence="2 3">
    <name type="scientific">Clostridium beijerinckii</name>
    <name type="common">Clostridium MP</name>
    <dbReference type="NCBI Taxonomy" id="1520"/>
    <lineage>
        <taxon>Bacteria</taxon>
        <taxon>Bacillati</taxon>
        <taxon>Bacillota</taxon>
        <taxon>Clostridia</taxon>
        <taxon>Eubacteriales</taxon>
        <taxon>Clostridiaceae</taxon>
        <taxon>Clostridium</taxon>
    </lineage>
</organism>
<keyword evidence="2" id="KW-0489">Methyltransferase</keyword>
<proteinExistence type="predicted"/>
<dbReference type="EMBL" id="CP010086">
    <property type="protein sequence ID" value="AJH00285.1"/>
    <property type="molecule type" value="Genomic_DNA"/>
</dbReference>